<dbReference type="PANTHER" id="PTHR45998">
    <property type="entry name" value="SERINE/THREONINE-PROTEIN KINASE 16"/>
    <property type="match status" value="1"/>
</dbReference>
<gene>
    <name evidence="14" type="ORF">B0T18DRAFT_477356</name>
</gene>
<feature type="compositionally biased region" description="Pro residues" evidence="11">
    <location>
        <begin position="175"/>
        <end position="184"/>
    </location>
</feature>
<feature type="signal peptide" evidence="12">
    <location>
        <begin position="1"/>
        <end position="15"/>
    </location>
</feature>
<feature type="chain" id="PRO_5041390995" description="non-specific serine/threonine protein kinase" evidence="12">
    <location>
        <begin position="16"/>
        <end position="415"/>
    </location>
</feature>
<name>A0AA40FAK6_9PEZI</name>
<dbReference type="GO" id="GO:0005524">
    <property type="term" value="F:ATP binding"/>
    <property type="evidence" value="ECO:0007669"/>
    <property type="project" value="UniProtKB-UniRule"/>
</dbReference>
<dbReference type="AlphaFoldDB" id="A0AA40FAK6"/>
<dbReference type="SUPFAM" id="SSF56112">
    <property type="entry name" value="Protein kinase-like (PK-like)"/>
    <property type="match status" value="1"/>
</dbReference>
<dbReference type="SMART" id="SM00220">
    <property type="entry name" value="S_TKc"/>
    <property type="match status" value="1"/>
</dbReference>
<feature type="compositionally biased region" description="Basic and acidic residues" evidence="11">
    <location>
        <begin position="162"/>
        <end position="171"/>
    </location>
</feature>
<dbReference type="PROSITE" id="PS00108">
    <property type="entry name" value="PROTEIN_KINASE_ST"/>
    <property type="match status" value="1"/>
</dbReference>
<feature type="region of interest" description="Disordered" evidence="11">
    <location>
        <begin position="162"/>
        <end position="219"/>
    </location>
</feature>
<keyword evidence="6 9" id="KW-0067">ATP-binding</keyword>
<dbReference type="Proteomes" id="UP001172155">
    <property type="component" value="Unassembled WGS sequence"/>
</dbReference>
<feature type="domain" description="Protein kinase" evidence="13">
    <location>
        <begin position="32"/>
        <end position="406"/>
    </location>
</feature>
<dbReference type="Pfam" id="PF00069">
    <property type="entry name" value="Pkinase"/>
    <property type="match status" value="2"/>
</dbReference>
<evidence type="ECO:0000313" key="14">
    <source>
        <dbReference type="EMBL" id="KAK0754204.1"/>
    </source>
</evidence>
<dbReference type="InterPro" id="IPR008271">
    <property type="entry name" value="Ser/Thr_kinase_AS"/>
</dbReference>
<dbReference type="GO" id="GO:0005794">
    <property type="term" value="C:Golgi apparatus"/>
    <property type="evidence" value="ECO:0007669"/>
    <property type="project" value="TreeGrafter"/>
</dbReference>
<sequence length="415" mass="44841">MALAFFDMLSSLGSCLNCFPGSPTLKINSRNLKILRLLGEGGFSYVYLVQDTSTSELFALKKIRCPFGAESVAHAMKEVEAYNLFRHSPHIIHSVDHCVAADRGSGPGSDDSKTVYVLLPYYRRGNLQDLINANLVNHTRFPEKRLMLLFLGVCRGMKDMHQYRPRPERMEATPTPAPDAPPLKPKSKGKRRADAAPGADEDHETEQQRPLMAGEDDSARVPTGAIQSYAHRDIKPGNIMISDSGASPILMDLGSLAASPLPITSRSLAVATQDVAAEHSTMPYRAPELFDVKTGAVIDTKVDIWSLGCTLYACLVGKSPFEARSDETGGSLSICVLSGDWRFPDEGPQAAARNKGKGKVGAGEGAGEEPAVISEGIREVVRRCLRVEPGERPDIDELIGMVEGVVAGLPEEDGV</sequence>
<comment type="catalytic activity">
    <reaction evidence="7">
        <text>L-threonyl-[protein] + ATP = O-phospho-L-threonyl-[protein] + ADP + H(+)</text>
        <dbReference type="Rhea" id="RHEA:46608"/>
        <dbReference type="Rhea" id="RHEA-COMP:11060"/>
        <dbReference type="Rhea" id="RHEA-COMP:11605"/>
        <dbReference type="ChEBI" id="CHEBI:15378"/>
        <dbReference type="ChEBI" id="CHEBI:30013"/>
        <dbReference type="ChEBI" id="CHEBI:30616"/>
        <dbReference type="ChEBI" id="CHEBI:61977"/>
        <dbReference type="ChEBI" id="CHEBI:456216"/>
        <dbReference type="EC" id="2.7.11.1"/>
    </reaction>
</comment>
<evidence type="ECO:0000256" key="6">
    <source>
        <dbReference type="ARBA" id="ARBA00022840"/>
    </source>
</evidence>
<dbReference type="CDD" id="cd13986">
    <property type="entry name" value="STKc_16"/>
    <property type="match status" value="1"/>
</dbReference>
<comment type="caution">
    <text evidence="14">The sequence shown here is derived from an EMBL/GenBank/DDBJ whole genome shotgun (WGS) entry which is preliminary data.</text>
</comment>
<organism evidence="14 15">
    <name type="scientific">Schizothecium vesticola</name>
    <dbReference type="NCBI Taxonomy" id="314040"/>
    <lineage>
        <taxon>Eukaryota</taxon>
        <taxon>Fungi</taxon>
        <taxon>Dikarya</taxon>
        <taxon>Ascomycota</taxon>
        <taxon>Pezizomycotina</taxon>
        <taxon>Sordariomycetes</taxon>
        <taxon>Sordariomycetidae</taxon>
        <taxon>Sordariales</taxon>
        <taxon>Schizotheciaceae</taxon>
        <taxon>Schizothecium</taxon>
    </lineage>
</organism>
<dbReference type="Gene3D" id="1.10.510.10">
    <property type="entry name" value="Transferase(Phosphotransferase) domain 1"/>
    <property type="match status" value="2"/>
</dbReference>
<evidence type="ECO:0000256" key="3">
    <source>
        <dbReference type="ARBA" id="ARBA00022679"/>
    </source>
</evidence>
<dbReference type="FunFam" id="1.10.510.10:FF:000550">
    <property type="entry name" value="Serine/threonine kinase 16"/>
    <property type="match status" value="1"/>
</dbReference>
<dbReference type="FunFam" id="3.30.200.20:FF:000374">
    <property type="entry name" value="Serine/threonine protein kinase"/>
    <property type="match status" value="1"/>
</dbReference>
<keyword evidence="5 14" id="KW-0418">Kinase</keyword>
<dbReference type="InterPro" id="IPR052239">
    <property type="entry name" value="Ser/Thr-specific_kinases"/>
</dbReference>
<evidence type="ECO:0000256" key="1">
    <source>
        <dbReference type="ARBA" id="ARBA00012513"/>
    </source>
</evidence>
<dbReference type="GO" id="GO:0006624">
    <property type="term" value="P:vacuolar protein processing"/>
    <property type="evidence" value="ECO:0007669"/>
    <property type="project" value="TreeGrafter"/>
</dbReference>
<evidence type="ECO:0000256" key="12">
    <source>
        <dbReference type="SAM" id="SignalP"/>
    </source>
</evidence>
<accession>A0AA40FAK6</accession>
<dbReference type="InterPro" id="IPR011009">
    <property type="entry name" value="Kinase-like_dom_sf"/>
</dbReference>
<reference evidence="14" key="1">
    <citation type="submission" date="2023-06" db="EMBL/GenBank/DDBJ databases">
        <title>Genome-scale phylogeny and comparative genomics of the fungal order Sordariales.</title>
        <authorList>
            <consortium name="Lawrence Berkeley National Laboratory"/>
            <person name="Hensen N."/>
            <person name="Bonometti L."/>
            <person name="Westerberg I."/>
            <person name="Brannstrom I.O."/>
            <person name="Guillou S."/>
            <person name="Cros-Aarteil S."/>
            <person name="Calhoun S."/>
            <person name="Haridas S."/>
            <person name="Kuo A."/>
            <person name="Mondo S."/>
            <person name="Pangilinan J."/>
            <person name="Riley R."/>
            <person name="LaButti K."/>
            <person name="Andreopoulos B."/>
            <person name="Lipzen A."/>
            <person name="Chen C."/>
            <person name="Yanf M."/>
            <person name="Daum C."/>
            <person name="Ng V."/>
            <person name="Clum A."/>
            <person name="Steindorff A."/>
            <person name="Ohm R."/>
            <person name="Martin F."/>
            <person name="Silar P."/>
            <person name="Natvig D."/>
            <person name="Lalanne C."/>
            <person name="Gautier V."/>
            <person name="Ament-velasquez S.L."/>
            <person name="Kruys A."/>
            <person name="Hutchinson M.I."/>
            <person name="Powell A.J."/>
            <person name="Barry K."/>
            <person name="Miller A.N."/>
            <person name="Grigoriev I.V."/>
            <person name="Debuchy R."/>
            <person name="Gladieux P."/>
            <person name="Thoren M.H."/>
            <person name="Johannesson H."/>
        </authorList>
    </citation>
    <scope>NUCLEOTIDE SEQUENCE</scope>
    <source>
        <strain evidence="14">SMH3187-1</strain>
    </source>
</reference>
<protein>
    <recommendedName>
        <fullName evidence="1">non-specific serine/threonine protein kinase</fullName>
        <ecNumber evidence="1">2.7.11.1</ecNumber>
    </recommendedName>
</protein>
<keyword evidence="15" id="KW-1185">Reference proteome</keyword>
<keyword evidence="4 9" id="KW-0547">Nucleotide-binding</keyword>
<evidence type="ECO:0000256" key="10">
    <source>
        <dbReference type="RuleBase" id="RU000304"/>
    </source>
</evidence>
<keyword evidence="3" id="KW-0808">Transferase</keyword>
<keyword evidence="2 10" id="KW-0723">Serine/threonine-protein kinase</keyword>
<evidence type="ECO:0000256" key="9">
    <source>
        <dbReference type="PROSITE-ProRule" id="PRU10141"/>
    </source>
</evidence>
<dbReference type="InterPro" id="IPR000719">
    <property type="entry name" value="Prot_kinase_dom"/>
</dbReference>
<evidence type="ECO:0000313" key="15">
    <source>
        <dbReference type="Proteomes" id="UP001172155"/>
    </source>
</evidence>
<dbReference type="PROSITE" id="PS50011">
    <property type="entry name" value="PROTEIN_KINASE_DOM"/>
    <property type="match status" value="1"/>
</dbReference>
<dbReference type="GO" id="GO:0005773">
    <property type="term" value="C:vacuole"/>
    <property type="evidence" value="ECO:0007669"/>
    <property type="project" value="GOC"/>
</dbReference>
<keyword evidence="12" id="KW-0732">Signal</keyword>
<dbReference type="GO" id="GO:0032889">
    <property type="term" value="P:regulation of vacuole fusion, non-autophagic"/>
    <property type="evidence" value="ECO:0007669"/>
    <property type="project" value="TreeGrafter"/>
</dbReference>
<evidence type="ECO:0000256" key="8">
    <source>
        <dbReference type="ARBA" id="ARBA00048679"/>
    </source>
</evidence>
<evidence type="ECO:0000259" key="13">
    <source>
        <dbReference type="PROSITE" id="PS50011"/>
    </source>
</evidence>
<comment type="similarity">
    <text evidence="10">Belongs to the protein kinase superfamily.</text>
</comment>
<dbReference type="PANTHER" id="PTHR45998:SF2">
    <property type="entry name" value="SERINE_THREONINE-PROTEIN KINASE 16"/>
    <property type="match status" value="1"/>
</dbReference>
<evidence type="ECO:0000256" key="7">
    <source>
        <dbReference type="ARBA" id="ARBA00047899"/>
    </source>
</evidence>
<evidence type="ECO:0000256" key="11">
    <source>
        <dbReference type="SAM" id="MobiDB-lite"/>
    </source>
</evidence>
<evidence type="ECO:0000256" key="4">
    <source>
        <dbReference type="ARBA" id="ARBA00022741"/>
    </source>
</evidence>
<evidence type="ECO:0000256" key="5">
    <source>
        <dbReference type="ARBA" id="ARBA00022777"/>
    </source>
</evidence>
<dbReference type="GO" id="GO:0004674">
    <property type="term" value="F:protein serine/threonine kinase activity"/>
    <property type="evidence" value="ECO:0007669"/>
    <property type="project" value="UniProtKB-KW"/>
</dbReference>
<evidence type="ECO:0000256" key="2">
    <source>
        <dbReference type="ARBA" id="ARBA00022527"/>
    </source>
</evidence>
<dbReference type="InterPro" id="IPR017441">
    <property type="entry name" value="Protein_kinase_ATP_BS"/>
</dbReference>
<feature type="binding site" evidence="9">
    <location>
        <position position="61"/>
    </location>
    <ligand>
        <name>ATP</name>
        <dbReference type="ChEBI" id="CHEBI:30616"/>
    </ligand>
</feature>
<feature type="region of interest" description="Disordered" evidence="11">
    <location>
        <begin position="346"/>
        <end position="367"/>
    </location>
</feature>
<dbReference type="EMBL" id="JAUKUD010000001">
    <property type="protein sequence ID" value="KAK0754204.1"/>
    <property type="molecule type" value="Genomic_DNA"/>
</dbReference>
<proteinExistence type="inferred from homology"/>
<comment type="catalytic activity">
    <reaction evidence="8">
        <text>L-seryl-[protein] + ATP = O-phospho-L-seryl-[protein] + ADP + H(+)</text>
        <dbReference type="Rhea" id="RHEA:17989"/>
        <dbReference type="Rhea" id="RHEA-COMP:9863"/>
        <dbReference type="Rhea" id="RHEA-COMP:11604"/>
        <dbReference type="ChEBI" id="CHEBI:15378"/>
        <dbReference type="ChEBI" id="CHEBI:29999"/>
        <dbReference type="ChEBI" id="CHEBI:30616"/>
        <dbReference type="ChEBI" id="CHEBI:83421"/>
        <dbReference type="ChEBI" id="CHEBI:456216"/>
        <dbReference type="EC" id="2.7.11.1"/>
    </reaction>
</comment>
<dbReference type="EC" id="2.7.11.1" evidence="1"/>
<dbReference type="PROSITE" id="PS00107">
    <property type="entry name" value="PROTEIN_KINASE_ATP"/>
    <property type="match status" value="1"/>
</dbReference>